<protein>
    <submittedName>
        <fullName evidence="14">Receptor-like protein kinase FERONIA</fullName>
        <ecNumber evidence="14">2.7.11.1</ecNumber>
    </submittedName>
</protein>
<dbReference type="FunFam" id="2.60.120.430:FF:000003">
    <property type="entry name" value="FERONIA receptor-like kinase"/>
    <property type="match status" value="1"/>
</dbReference>
<dbReference type="FunFam" id="3.30.200.20:FF:000039">
    <property type="entry name" value="receptor-like protein kinase FERONIA"/>
    <property type="match status" value="1"/>
</dbReference>
<dbReference type="GO" id="GO:0005524">
    <property type="term" value="F:ATP binding"/>
    <property type="evidence" value="ECO:0007669"/>
    <property type="project" value="UniProtKB-UniRule"/>
</dbReference>
<dbReference type="InterPro" id="IPR000719">
    <property type="entry name" value="Prot_kinase_dom"/>
</dbReference>
<dbReference type="Proteomes" id="UP000053555">
    <property type="component" value="Unassembled WGS sequence"/>
</dbReference>
<keyword evidence="10" id="KW-0472">Membrane</keyword>
<dbReference type="AlphaFoldDB" id="A0A0B2RU19"/>
<organism evidence="14">
    <name type="scientific">Glycine soja</name>
    <name type="common">Wild soybean</name>
    <dbReference type="NCBI Taxonomy" id="3848"/>
    <lineage>
        <taxon>Eukaryota</taxon>
        <taxon>Viridiplantae</taxon>
        <taxon>Streptophyta</taxon>
        <taxon>Embryophyta</taxon>
        <taxon>Tracheophyta</taxon>
        <taxon>Spermatophyta</taxon>
        <taxon>Magnoliopsida</taxon>
        <taxon>eudicotyledons</taxon>
        <taxon>Gunneridae</taxon>
        <taxon>Pentapetalae</taxon>
        <taxon>rosids</taxon>
        <taxon>fabids</taxon>
        <taxon>Fabales</taxon>
        <taxon>Fabaceae</taxon>
        <taxon>Papilionoideae</taxon>
        <taxon>50 kb inversion clade</taxon>
        <taxon>NPAAA clade</taxon>
        <taxon>indigoferoid/millettioid clade</taxon>
        <taxon>Phaseoleae</taxon>
        <taxon>Glycine</taxon>
        <taxon>Glycine subgen. Soja</taxon>
    </lineage>
</organism>
<dbReference type="GO" id="GO:0004714">
    <property type="term" value="F:transmembrane receptor protein tyrosine kinase activity"/>
    <property type="evidence" value="ECO:0007669"/>
    <property type="project" value="InterPro"/>
</dbReference>
<dbReference type="InterPro" id="IPR017441">
    <property type="entry name" value="Protein_kinase_ATP_BS"/>
</dbReference>
<reference evidence="14" key="1">
    <citation type="submission" date="2014-07" db="EMBL/GenBank/DDBJ databases">
        <title>Identification of a novel salt tolerance gene in wild soybean by whole-genome sequencing.</title>
        <authorList>
            <person name="Lam H.-M."/>
            <person name="Qi X."/>
            <person name="Li M.-W."/>
            <person name="Liu X."/>
            <person name="Xie M."/>
            <person name="Ni M."/>
            <person name="Xu X."/>
        </authorList>
    </citation>
    <scope>NUCLEOTIDE SEQUENCE [LARGE SCALE GENOMIC DNA]</scope>
    <source>
        <tissue evidence="14">Root</tissue>
    </source>
</reference>
<evidence type="ECO:0000256" key="12">
    <source>
        <dbReference type="PROSITE-ProRule" id="PRU10141"/>
    </source>
</evidence>
<dbReference type="Gene3D" id="3.30.200.20">
    <property type="entry name" value="Phosphorylase Kinase, domain 1"/>
    <property type="match status" value="1"/>
</dbReference>
<evidence type="ECO:0000256" key="1">
    <source>
        <dbReference type="ARBA" id="ARBA00004479"/>
    </source>
</evidence>
<gene>
    <name evidence="14" type="ORF">glysoja_042345</name>
</gene>
<evidence type="ECO:0000256" key="11">
    <source>
        <dbReference type="ARBA" id="ARBA00023180"/>
    </source>
</evidence>
<feature type="binding site" evidence="12">
    <location>
        <position position="751"/>
    </location>
    <ligand>
        <name>ATP</name>
        <dbReference type="ChEBI" id="CHEBI:30616"/>
    </ligand>
</feature>
<evidence type="ECO:0000256" key="9">
    <source>
        <dbReference type="ARBA" id="ARBA00022989"/>
    </source>
</evidence>
<dbReference type="SMART" id="SM00220">
    <property type="entry name" value="S_TKc"/>
    <property type="match status" value="1"/>
</dbReference>
<dbReference type="InterPro" id="IPR011009">
    <property type="entry name" value="Kinase-like_dom_sf"/>
</dbReference>
<dbReference type="InterPro" id="IPR024788">
    <property type="entry name" value="Malectin-like_Carb-bd_dom"/>
</dbReference>
<dbReference type="GO" id="GO:0004674">
    <property type="term" value="F:protein serine/threonine kinase activity"/>
    <property type="evidence" value="ECO:0007669"/>
    <property type="project" value="UniProtKB-KW"/>
</dbReference>
<evidence type="ECO:0000259" key="13">
    <source>
        <dbReference type="PROSITE" id="PS50011"/>
    </source>
</evidence>
<keyword evidence="4" id="KW-0812">Transmembrane</keyword>
<evidence type="ECO:0000256" key="5">
    <source>
        <dbReference type="ARBA" id="ARBA00022729"/>
    </source>
</evidence>
<dbReference type="PROSITE" id="PS50011">
    <property type="entry name" value="PROTEIN_KINASE_DOM"/>
    <property type="match status" value="1"/>
</dbReference>
<keyword evidence="8 12" id="KW-0067">ATP-binding</keyword>
<name>A0A0B2RU19_GLYSO</name>
<dbReference type="PROSITE" id="PS00107">
    <property type="entry name" value="PROTEIN_KINASE_ATP"/>
    <property type="match status" value="1"/>
</dbReference>
<comment type="subcellular location">
    <subcellularLocation>
        <location evidence="1">Membrane</location>
        <topology evidence="1">Single-pass type I membrane protein</topology>
    </subcellularLocation>
</comment>
<keyword evidence="9" id="KW-1133">Transmembrane helix</keyword>
<dbReference type="PANTHER" id="PTHR34590">
    <property type="entry name" value="OS03G0124300 PROTEIN-RELATED"/>
    <property type="match status" value="1"/>
</dbReference>
<dbReference type="EMBL" id="KN646772">
    <property type="protein sequence ID" value="KHN37916.1"/>
    <property type="molecule type" value="Genomic_DNA"/>
</dbReference>
<dbReference type="EC" id="2.7.11.1" evidence="14"/>
<evidence type="ECO:0000256" key="2">
    <source>
        <dbReference type="ARBA" id="ARBA00022527"/>
    </source>
</evidence>
<dbReference type="CDD" id="cd14066">
    <property type="entry name" value="STKc_IRAK"/>
    <property type="match status" value="1"/>
</dbReference>
<dbReference type="Gene3D" id="1.10.510.10">
    <property type="entry name" value="Transferase(Phosphotransferase) domain 1"/>
    <property type="match status" value="1"/>
</dbReference>
<dbReference type="InterPro" id="IPR045272">
    <property type="entry name" value="ANXUR1/2-like"/>
</dbReference>
<evidence type="ECO:0000256" key="6">
    <source>
        <dbReference type="ARBA" id="ARBA00022741"/>
    </source>
</evidence>
<dbReference type="FunFam" id="2.60.120.430:FF:000007">
    <property type="entry name" value="FERONIA receptor-like kinase"/>
    <property type="match status" value="1"/>
</dbReference>
<keyword evidence="14" id="KW-0675">Receptor</keyword>
<dbReference type="Pfam" id="PF07714">
    <property type="entry name" value="PK_Tyr_Ser-Thr"/>
    <property type="match status" value="1"/>
</dbReference>
<keyword evidence="2" id="KW-0723">Serine/threonine-protein kinase</keyword>
<proteinExistence type="predicted"/>
<keyword evidence="11" id="KW-0325">Glycoprotein</keyword>
<keyword evidence="3 14" id="KW-0808">Transferase</keyword>
<dbReference type="PROSITE" id="PS00108">
    <property type="entry name" value="PROTEIN_KINASE_ST"/>
    <property type="match status" value="1"/>
</dbReference>
<evidence type="ECO:0000256" key="8">
    <source>
        <dbReference type="ARBA" id="ARBA00022840"/>
    </source>
</evidence>
<dbReference type="InterPro" id="IPR001245">
    <property type="entry name" value="Ser-Thr/Tyr_kinase_cat_dom"/>
</dbReference>
<dbReference type="InterPro" id="IPR008271">
    <property type="entry name" value="Ser/Thr_kinase_AS"/>
</dbReference>
<evidence type="ECO:0000256" key="3">
    <source>
        <dbReference type="ARBA" id="ARBA00022679"/>
    </source>
</evidence>
<evidence type="ECO:0000256" key="7">
    <source>
        <dbReference type="ARBA" id="ARBA00022777"/>
    </source>
</evidence>
<evidence type="ECO:0000256" key="4">
    <source>
        <dbReference type="ARBA" id="ARBA00022692"/>
    </source>
</evidence>
<sequence length="1071" mass="120036">MFSPGLCYFTFVKLFDRIFHYFSSYCYFDNINELYNVVQLYLSSFVSIIGNRLRLTNMPLELGFAFGLVNNDNIVDKFNSVNHDVSGGGGPAVTGGEGDGGVSEKIKIRGKGHNPVHEILQLMISMGTCNWHPNCFRTTRDGGNWTGDIKFLSENKDSVAAPAELLKSIVFQPHLPFGSLISERTSSAGTNLSDSLLTKLRSPSLVMLNISSALTIIRNMFTTLDNAKHVITIFIIIPATLRNHSSNYTILKLQNKLQHPNVVVHGRPLSPILMQTTQRNLTIIFFQTLSCYLLSMDTTSTQIASGTILFLLLLFFSYLSIADVIYSPVELFSINCGSSSSLSTRDGRNWTADIKFLSENKDSVAAPALTPSTLEGPYTDARFSHSQFTYSFPVSTGPKFLRLFFYSTSYQNFHRSEAYFSVKAGLYTLLQNFNASLHADAGNEPGDYLFREYCINLKDGDRLNITFIPSKTSQNPDSYAFINGIEIVSMPPFLYYTNPDDVGITWLPQLVGLNTNPFPIEKNFALETNEIPASQDTGMLRSWDVDNKYVTTQSVQSLDIATGIKLRFTKKTPNYTAPDTVYRSVRNMGSNGTINMGFNLTWQLAVDSGFTYLLRLHFCQLDPNISHPGDQSFYIYVQDQLVEDWADILGWSDKQKGVPVVRQYAVLIPGNEQETLNLSLKMHPNPKSLAKDAQINAIELFKINDSTGSLAGPNPNPDPDRLPETPKVGLGGFGNVYKGYIDDGSTRVAIKRLKPDSRQGAQEFMNEIEMLSQLRHLHLVSLVGYCYESNEMILVYDFIDRGTLREHLYDTDNPSLSWKQRLQICIGAARGLHYLHTGAKHTIIHRDVKSTNILLDEKWVAKVSDFGLSRIGPISSSMTHVSTQVKGSVGYLDPEYYKRQRLTEKSDVYSFGVVLLEVLSGRQPLLRWEEKQRMSLVNWAKHCCEKGTLSEIVDAKLKGQIAPQCMQKYGEVALSCLLEDGTQRPSMNDVVRMLEFVLHLQEGAVNEVMESEDTEDIFSSSHSTLHFSDYSKSTALSMATNVGDFSYGSKDSEERLIPDHVFSEIKDPKGR</sequence>
<dbReference type="SUPFAM" id="SSF56112">
    <property type="entry name" value="Protein kinase-like (PK-like)"/>
    <property type="match status" value="1"/>
</dbReference>
<accession>A0A0B2RU19</accession>
<evidence type="ECO:0000256" key="10">
    <source>
        <dbReference type="ARBA" id="ARBA00023136"/>
    </source>
</evidence>
<feature type="domain" description="Protein kinase" evidence="13">
    <location>
        <begin position="722"/>
        <end position="997"/>
    </location>
</feature>
<dbReference type="PANTHER" id="PTHR34590:SF15">
    <property type="entry name" value="PROTEIN KINASE DOMAIN-CONTAINING PROTEIN"/>
    <property type="match status" value="1"/>
</dbReference>
<dbReference type="GO" id="GO:0010038">
    <property type="term" value="P:response to metal ion"/>
    <property type="evidence" value="ECO:0007669"/>
    <property type="project" value="UniProtKB-ARBA"/>
</dbReference>
<keyword evidence="6 12" id="KW-0547">Nucleotide-binding</keyword>
<dbReference type="Gene3D" id="2.60.120.430">
    <property type="entry name" value="Galactose-binding lectin"/>
    <property type="match status" value="2"/>
</dbReference>
<evidence type="ECO:0000313" key="14">
    <source>
        <dbReference type="EMBL" id="KHN37916.1"/>
    </source>
</evidence>
<dbReference type="GO" id="GO:0016020">
    <property type="term" value="C:membrane"/>
    <property type="evidence" value="ECO:0007669"/>
    <property type="project" value="UniProtKB-SubCell"/>
</dbReference>
<keyword evidence="7 14" id="KW-0418">Kinase</keyword>
<dbReference type="FunFam" id="1.10.510.10:FF:000252">
    <property type="entry name" value="Receptor-like protein kinase FERONIA"/>
    <property type="match status" value="1"/>
</dbReference>
<keyword evidence="5" id="KW-0732">Signal</keyword>
<dbReference type="Pfam" id="PF12819">
    <property type="entry name" value="Malectin_like"/>
    <property type="match status" value="1"/>
</dbReference>